<reference evidence="1 2" key="1">
    <citation type="journal article" date="2024" name="BMC Biol.">
        <title>Comparative genomics of Ascetosporea gives new insight into the evolutionary basis for animal parasitism in Rhizaria.</title>
        <authorList>
            <person name="Hiltunen Thoren M."/>
            <person name="Onut-Brannstrom I."/>
            <person name="Alfjorden A."/>
            <person name="Peckova H."/>
            <person name="Swords F."/>
            <person name="Hooper C."/>
            <person name="Holzer A.S."/>
            <person name="Bass D."/>
            <person name="Burki F."/>
        </authorList>
    </citation>
    <scope>NUCLEOTIDE SEQUENCE [LARGE SCALE GENOMIC DNA]</scope>
    <source>
        <strain evidence="1">20-A016</strain>
    </source>
</reference>
<protein>
    <submittedName>
        <fullName evidence="1">Uncharacterized protein</fullName>
    </submittedName>
</protein>
<organism evidence="1 2">
    <name type="scientific">Bonamia ostreae</name>
    <dbReference type="NCBI Taxonomy" id="126728"/>
    <lineage>
        <taxon>Eukaryota</taxon>
        <taxon>Sar</taxon>
        <taxon>Rhizaria</taxon>
        <taxon>Endomyxa</taxon>
        <taxon>Ascetosporea</taxon>
        <taxon>Haplosporida</taxon>
        <taxon>Bonamia</taxon>
    </lineage>
</organism>
<evidence type="ECO:0000313" key="1">
    <source>
        <dbReference type="EMBL" id="MES1922572.1"/>
    </source>
</evidence>
<dbReference type="Proteomes" id="UP001439008">
    <property type="component" value="Unassembled WGS sequence"/>
</dbReference>
<name>A0ABV2ASF8_9EUKA</name>
<proteinExistence type="predicted"/>
<dbReference type="EMBL" id="JBDODL010003119">
    <property type="protein sequence ID" value="MES1922572.1"/>
    <property type="molecule type" value="Genomic_DNA"/>
</dbReference>
<accession>A0ABV2ASF8</accession>
<evidence type="ECO:0000313" key="2">
    <source>
        <dbReference type="Proteomes" id="UP001439008"/>
    </source>
</evidence>
<gene>
    <name evidence="1" type="ORF">MHBO_004086</name>
</gene>
<sequence length="205" mass="24477">MVPLPLNSEGLPVNDNLRMFGLVKNRGAIKRGTTLCEDVSETLNWFASIGLPHTPFHVKKYDEFKAIKGMLKEGFVLHYQIKSGRGGYVTIGVEKHKIWWYIVLRLLREFMRHRRNVFSRRWSENLWTRLEDRNKSYMDMSAGMLRKWYKLLCKFVRWFFDRKYEKHMNLIGFESGSLGMGTMWREFLFDYPEIDDSFGVFVCCF</sequence>
<keyword evidence="2" id="KW-1185">Reference proteome</keyword>
<comment type="caution">
    <text evidence="1">The sequence shown here is derived from an EMBL/GenBank/DDBJ whole genome shotgun (WGS) entry which is preliminary data.</text>
</comment>